<dbReference type="EMBL" id="CMVM020000234">
    <property type="status" value="NOT_ANNOTATED_CDS"/>
    <property type="molecule type" value="Genomic_DNA"/>
</dbReference>
<dbReference type="GO" id="GO:0005634">
    <property type="term" value="C:nucleus"/>
    <property type="evidence" value="ECO:0007669"/>
    <property type="project" value="UniProtKB-SubCell"/>
</dbReference>
<comment type="subcellular location">
    <subcellularLocation>
        <location evidence="1 6 7">Nucleus</location>
    </subcellularLocation>
</comment>
<evidence type="ECO:0000256" key="2">
    <source>
        <dbReference type="ARBA" id="ARBA00022473"/>
    </source>
</evidence>
<keyword evidence="2" id="KW-0217">Developmental protein</keyword>
<evidence type="ECO:0000259" key="9">
    <source>
        <dbReference type="PROSITE" id="PS50071"/>
    </source>
</evidence>
<evidence type="ECO:0000256" key="6">
    <source>
        <dbReference type="PROSITE-ProRule" id="PRU00108"/>
    </source>
</evidence>
<dbReference type="InterPro" id="IPR050296">
    <property type="entry name" value="Antp_homeobox"/>
</dbReference>
<evidence type="ECO:0000256" key="8">
    <source>
        <dbReference type="SAM" id="MobiDB-lite"/>
    </source>
</evidence>
<evidence type="ECO:0000256" key="4">
    <source>
        <dbReference type="ARBA" id="ARBA00023155"/>
    </source>
</evidence>
<dbReference type="PROSITE" id="PS50071">
    <property type="entry name" value="HOMEOBOX_2"/>
    <property type="match status" value="2"/>
</dbReference>
<feature type="compositionally biased region" description="Low complexity" evidence="8">
    <location>
        <begin position="53"/>
        <end position="80"/>
    </location>
</feature>
<keyword evidence="5 6" id="KW-0539">Nucleus</keyword>
<dbReference type="GO" id="GO:0000122">
    <property type="term" value="P:negative regulation of transcription by RNA polymerase II"/>
    <property type="evidence" value="ECO:0007669"/>
    <property type="project" value="TreeGrafter"/>
</dbReference>
<protein>
    <recommendedName>
        <fullName evidence="9">Homeobox domain-containing protein</fullName>
    </recommendedName>
</protein>
<evidence type="ECO:0000256" key="1">
    <source>
        <dbReference type="ARBA" id="ARBA00004123"/>
    </source>
</evidence>
<reference evidence="10" key="2">
    <citation type="submission" date="2022-06" db="UniProtKB">
        <authorList>
            <consortium name="EnsemblMetazoa"/>
        </authorList>
    </citation>
    <scope>IDENTIFICATION</scope>
</reference>
<feature type="domain" description="Homeobox" evidence="9">
    <location>
        <begin position="268"/>
        <end position="328"/>
    </location>
</feature>
<proteinExistence type="predicted"/>
<evidence type="ECO:0000256" key="5">
    <source>
        <dbReference type="ARBA" id="ARBA00023242"/>
    </source>
</evidence>
<dbReference type="AlphaFoldDB" id="A0A8R1TZJ5"/>
<evidence type="ECO:0000256" key="7">
    <source>
        <dbReference type="RuleBase" id="RU000682"/>
    </source>
</evidence>
<dbReference type="Pfam" id="PF00046">
    <property type="entry name" value="Homeodomain"/>
    <property type="match status" value="2"/>
</dbReference>
<dbReference type="InterPro" id="IPR001356">
    <property type="entry name" value="HD"/>
</dbReference>
<dbReference type="InterPro" id="IPR000047">
    <property type="entry name" value="HTH_motif"/>
</dbReference>
<dbReference type="Proteomes" id="UP000024404">
    <property type="component" value="Unassembled WGS sequence"/>
</dbReference>
<name>A0A8R1TZJ5_ONCVO</name>
<feature type="domain" description="Homeobox" evidence="9">
    <location>
        <begin position="124"/>
        <end position="184"/>
    </location>
</feature>
<dbReference type="InterPro" id="IPR009057">
    <property type="entry name" value="Homeodomain-like_sf"/>
</dbReference>
<dbReference type="InterPro" id="IPR017970">
    <property type="entry name" value="Homeobox_CS"/>
</dbReference>
<reference evidence="11" key="1">
    <citation type="submission" date="2013-10" db="EMBL/GenBank/DDBJ databases">
        <title>Genome sequencing of Onchocerca volvulus.</title>
        <authorList>
            <person name="Cotton J."/>
            <person name="Tsai J."/>
            <person name="Stanley E."/>
            <person name="Tracey A."/>
            <person name="Holroyd N."/>
            <person name="Lustigman S."/>
            <person name="Berriman M."/>
        </authorList>
    </citation>
    <scope>NUCLEOTIDE SEQUENCE</scope>
</reference>
<dbReference type="PRINTS" id="PR00031">
    <property type="entry name" value="HTHREPRESSR"/>
</dbReference>
<dbReference type="GO" id="GO:0009952">
    <property type="term" value="P:anterior/posterior pattern specification"/>
    <property type="evidence" value="ECO:0007669"/>
    <property type="project" value="TreeGrafter"/>
</dbReference>
<evidence type="ECO:0000313" key="11">
    <source>
        <dbReference type="Proteomes" id="UP000024404"/>
    </source>
</evidence>
<dbReference type="PRINTS" id="PR00024">
    <property type="entry name" value="HOMEOBOX"/>
</dbReference>
<dbReference type="PANTHER" id="PTHR45659:SF4">
    <property type="entry name" value="HOMEOBOX PROTEIN ABDOMINAL-A"/>
    <property type="match status" value="1"/>
</dbReference>
<feature type="DNA-binding region" description="Homeobox" evidence="6">
    <location>
        <begin position="270"/>
        <end position="329"/>
    </location>
</feature>
<dbReference type="SMART" id="SM00389">
    <property type="entry name" value="HOX"/>
    <property type="match status" value="2"/>
</dbReference>
<accession>A0A8R1TZJ5</accession>
<dbReference type="InterPro" id="IPR020479">
    <property type="entry name" value="HD_metazoa"/>
</dbReference>
<dbReference type="CDD" id="cd00086">
    <property type="entry name" value="homeodomain"/>
    <property type="match status" value="2"/>
</dbReference>
<dbReference type="SUPFAM" id="SSF46689">
    <property type="entry name" value="Homeodomain-like"/>
    <property type="match status" value="2"/>
</dbReference>
<sequence length="339" mass="38232">MNAPTLSAMGFEFPASGSRTFQDAATSAAVAAAIPTDDHLQRLAQMTQGVGHANSSSATTIKSSGSSDSSDPNSNITQPDPALYQSAAAAAYLQQFGQPMNPAAAAFSAWPAQCYAPPHWPNYAQSKKGRQTYQRYQTSVLENKFQQSSYVSKKQREELRLQTNLSDRQIKIWFQNRRMKAKKEKNRCEEQNEHSALLPANPPKQLVVDSATAVAAAAAAAVAAEDRMDKKITAGAGWCMPAMPTMPQPWPNQVPHHPASYVPYPIYNCKKRGRQTYSRQQTLELEKEFHYNKYLTRRRRIELNRTLGLTERQIKIWFQNRRMKKKKEDKAREEHRNNS</sequence>
<dbReference type="PROSITE" id="PS00027">
    <property type="entry name" value="HOMEOBOX_1"/>
    <property type="match status" value="1"/>
</dbReference>
<dbReference type="EnsemblMetazoa" id="OVOC7859.1">
    <property type="protein sequence ID" value="OVOC7859.1"/>
    <property type="gene ID" value="WBGene00244668"/>
</dbReference>
<keyword evidence="11" id="KW-1185">Reference proteome</keyword>
<dbReference type="OMA" id="PHWPNYA"/>
<keyword evidence="4 6" id="KW-0371">Homeobox</keyword>
<dbReference type="PANTHER" id="PTHR45659">
    <property type="entry name" value="HOMEOBOX PROTEIN HOX"/>
    <property type="match status" value="1"/>
</dbReference>
<dbReference type="GO" id="GO:0000981">
    <property type="term" value="F:DNA-binding transcription factor activity, RNA polymerase II-specific"/>
    <property type="evidence" value="ECO:0007669"/>
    <property type="project" value="InterPro"/>
</dbReference>
<evidence type="ECO:0000313" key="10">
    <source>
        <dbReference type="EnsemblMetazoa" id="OVOC7859.1"/>
    </source>
</evidence>
<dbReference type="GO" id="GO:0000978">
    <property type="term" value="F:RNA polymerase II cis-regulatory region sequence-specific DNA binding"/>
    <property type="evidence" value="ECO:0007669"/>
    <property type="project" value="TreeGrafter"/>
</dbReference>
<organism evidence="10 11">
    <name type="scientific">Onchocerca volvulus</name>
    <dbReference type="NCBI Taxonomy" id="6282"/>
    <lineage>
        <taxon>Eukaryota</taxon>
        <taxon>Metazoa</taxon>
        <taxon>Ecdysozoa</taxon>
        <taxon>Nematoda</taxon>
        <taxon>Chromadorea</taxon>
        <taxon>Rhabditida</taxon>
        <taxon>Spirurina</taxon>
        <taxon>Spiruromorpha</taxon>
        <taxon>Filarioidea</taxon>
        <taxon>Onchocercidae</taxon>
        <taxon>Onchocerca</taxon>
    </lineage>
</organism>
<evidence type="ECO:0000256" key="3">
    <source>
        <dbReference type="ARBA" id="ARBA00023125"/>
    </source>
</evidence>
<feature type="DNA-binding region" description="Homeobox" evidence="6">
    <location>
        <begin position="126"/>
        <end position="185"/>
    </location>
</feature>
<dbReference type="Gene3D" id="1.10.10.60">
    <property type="entry name" value="Homeodomain-like"/>
    <property type="match status" value="2"/>
</dbReference>
<keyword evidence="3 6" id="KW-0238">DNA-binding</keyword>
<feature type="region of interest" description="Disordered" evidence="8">
    <location>
        <begin position="47"/>
        <end position="80"/>
    </location>
</feature>